<comment type="caution">
    <text evidence="7">The sequence shown here is derived from an EMBL/GenBank/DDBJ whole genome shotgun (WGS) entry which is preliminary data.</text>
</comment>
<dbReference type="AlphaFoldDB" id="A0A415E378"/>
<dbReference type="InterPro" id="IPR028161">
    <property type="entry name" value="Met8-like"/>
</dbReference>
<accession>A0A415E378</accession>
<reference evidence="7 8" key="1">
    <citation type="submission" date="2018-08" db="EMBL/GenBank/DDBJ databases">
        <title>A genome reference for cultivated species of the human gut microbiota.</title>
        <authorList>
            <person name="Zou Y."/>
            <person name="Xue W."/>
            <person name="Luo G."/>
        </authorList>
    </citation>
    <scope>NUCLEOTIDE SEQUENCE [LARGE SCALE GENOMIC DNA]</scope>
    <source>
        <strain evidence="7 8">AM07-24</strain>
    </source>
</reference>
<dbReference type="Pfam" id="PF13241">
    <property type="entry name" value="NAD_binding_7"/>
    <property type="match status" value="1"/>
</dbReference>
<evidence type="ECO:0000256" key="6">
    <source>
        <dbReference type="ARBA" id="ARBA00047561"/>
    </source>
</evidence>
<evidence type="ECO:0000256" key="5">
    <source>
        <dbReference type="ARBA" id="ARBA00023244"/>
    </source>
</evidence>
<dbReference type="GO" id="GO:0004325">
    <property type="term" value="F:ferrochelatase activity"/>
    <property type="evidence" value="ECO:0007669"/>
    <property type="project" value="InterPro"/>
</dbReference>
<dbReference type="GO" id="GO:0043115">
    <property type="term" value="F:precorrin-2 dehydrogenase activity"/>
    <property type="evidence" value="ECO:0007669"/>
    <property type="project" value="UniProtKB-EC"/>
</dbReference>
<name>A0A415E378_9FIRM</name>
<dbReference type="GO" id="GO:0019354">
    <property type="term" value="P:siroheme biosynthetic process"/>
    <property type="evidence" value="ECO:0007669"/>
    <property type="project" value="UniProtKB-UniPathway"/>
</dbReference>
<dbReference type="PANTHER" id="PTHR35330:SF1">
    <property type="entry name" value="SIROHEME BIOSYNTHESIS PROTEIN MET8"/>
    <property type="match status" value="1"/>
</dbReference>
<comment type="catalytic activity">
    <reaction evidence="6">
        <text>precorrin-2 + NAD(+) = sirohydrochlorin + NADH + 2 H(+)</text>
        <dbReference type="Rhea" id="RHEA:15613"/>
        <dbReference type="ChEBI" id="CHEBI:15378"/>
        <dbReference type="ChEBI" id="CHEBI:57540"/>
        <dbReference type="ChEBI" id="CHEBI:57945"/>
        <dbReference type="ChEBI" id="CHEBI:58351"/>
        <dbReference type="ChEBI" id="CHEBI:58827"/>
        <dbReference type="EC" id="1.3.1.76"/>
    </reaction>
</comment>
<comment type="pathway">
    <text evidence="1">Porphyrin-containing compound metabolism; siroheme biosynthesis; sirohydrochlorin from precorrin-2: step 1/1.</text>
</comment>
<evidence type="ECO:0000313" key="7">
    <source>
        <dbReference type="EMBL" id="RHJ88091.1"/>
    </source>
</evidence>
<dbReference type="Gene3D" id="3.40.50.720">
    <property type="entry name" value="NAD(P)-binding Rossmann-like Domain"/>
    <property type="match status" value="1"/>
</dbReference>
<dbReference type="InterPro" id="IPR006367">
    <property type="entry name" value="Sirohaem_synthase_N"/>
</dbReference>
<evidence type="ECO:0000256" key="2">
    <source>
        <dbReference type="ARBA" id="ARBA00012400"/>
    </source>
</evidence>
<dbReference type="EC" id="1.3.1.76" evidence="2"/>
<dbReference type="SUPFAM" id="SSF51735">
    <property type="entry name" value="NAD(P)-binding Rossmann-fold domains"/>
    <property type="match status" value="1"/>
</dbReference>
<gene>
    <name evidence="7" type="ORF">DW099_06635</name>
</gene>
<evidence type="ECO:0000256" key="1">
    <source>
        <dbReference type="ARBA" id="ARBA00005010"/>
    </source>
</evidence>
<evidence type="ECO:0000256" key="3">
    <source>
        <dbReference type="ARBA" id="ARBA00023002"/>
    </source>
</evidence>
<dbReference type="PANTHER" id="PTHR35330">
    <property type="entry name" value="SIROHEME BIOSYNTHESIS PROTEIN MET8"/>
    <property type="match status" value="1"/>
</dbReference>
<sequence length="154" mass="17164">MENRVFPVFVPSDGKKVIVFGGGKIASRRVRSLMEFDFDVTVVSSSITEEIRDFADAGRLTYIEGRYRPSYIDDQFMVIACTDDREVNRSIGFIAKEHGCLVSVCDSKEECNFFFPAIAVNDEVTAGIVGSGRTHHITKRAAAEVRKIIEGKAY</sequence>
<protein>
    <recommendedName>
        <fullName evidence="2">precorrin-2 dehydrogenase</fullName>
        <ecNumber evidence="2">1.3.1.76</ecNumber>
    </recommendedName>
</protein>
<dbReference type="InterPro" id="IPR036291">
    <property type="entry name" value="NAD(P)-bd_dom_sf"/>
</dbReference>
<dbReference type="EMBL" id="QRMS01000002">
    <property type="protein sequence ID" value="RHJ88091.1"/>
    <property type="molecule type" value="Genomic_DNA"/>
</dbReference>
<keyword evidence="4" id="KW-0520">NAD</keyword>
<organism evidence="7 8">
    <name type="scientific">Emergencia timonensis</name>
    <dbReference type="NCBI Taxonomy" id="1776384"/>
    <lineage>
        <taxon>Bacteria</taxon>
        <taxon>Bacillati</taxon>
        <taxon>Bacillota</taxon>
        <taxon>Clostridia</taxon>
        <taxon>Peptostreptococcales</taxon>
        <taxon>Anaerovoracaceae</taxon>
        <taxon>Emergencia</taxon>
    </lineage>
</organism>
<evidence type="ECO:0000256" key="4">
    <source>
        <dbReference type="ARBA" id="ARBA00023027"/>
    </source>
</evidence>
<keyword evidence="3" id="KW-0560">Oxidoreductase</keyword>
<dbReference type="Proteomes" id="UP000284841">
    <property type="component" value="Unassembled WGS sequence"/>
</dbReference>
<dbReference type="RefSeq" id="WP_118334630.1">
    <property type="nucleotide sequence ID" value="NZ_AP025567.1"/>
</dbReference>
<keyword evidence="8" id="KW-1185">Reference proteome</keyword>
<dbReference type="OrthoDB" id="9773765at2"/>
<dbReference type="UniPathway" id="UPA00262">
    <property type="reaction ID" value="UER00222"/>
</dbReference>
<dbReference type="STRING" id="1776384.GCA_900086585_03655"/>
<evidence type="ECO:0000313" key="8">
    <source>
        <dbReference type="Proteomes" id="UP000284841"/>
    </source>
</evidence>
<dbReference type="NCBIfam" id="TIGR01470">
    <property type="entry name" value="cysG_Nterm"/>
    <property type="match status" value="1"/>
</dbReference>
<keyword evidence="5" id="KW-0627">Porphyrin biosynthesis</keyword>
<proteinExistence type="predicted"/>